<dbReference type="EMBL" id="JACIIV010000003">
    <property type="protein sequence ID" value="MBB6226387.1"/>
    <property type="molecule type" value="Genomic_DNA"/>
</dbReference>
<protein>
    <submittedName>
        <fullName evidence="2">Putative membrane protein</fullName>
    </submittedName>
</protein>
<dbReference type="PANTHER" id="PTHR31876:SF26">
    <property type="entry name" value="PROTEIN LIKE COV 2"/>
    <property type="match status" value="1"/>
</dbReference>
<evidence type="ECO:0000313" key="2">
    <source>
        <dbReference type="EMBL" id="MBB6226387.1"/>
    </source>
</evidence>
<comment type="caution">
    <text evidence="2">The sequence shown here is derived from an EMBL/GenBank/DDBJ whole genome shotgun (WGS) entry which is preliminary data.</text>
</comment>
<dbReference type="InterPro" id="IPR007462">
    <property type="entry name" value="COV1-like"/>
</dbReference>
<evidence type="ECO:0000256" key="1">
    <source>
        <dbReference type="SAM" id="Phobius"/>
    </source>
</evidence>
<organism evidence="2 3">
    <name type="scientific">Polymorphobacter multimanifer</name>
    <dbReference type="NCBI Taxonomy" id="1070431"/>
    <lineage>
        <taxon>Bacteria</taxon>
        <taxon>Pseudomonadati</taxon>
        <taxon>Pseudomonadota</taxon>
        <taxon>Alphaproteobacteria</taxon>
        <taxon>Sphingomonadales</taxon>
        <taxon>Sphingosinicellaceae</taxon>
        <taxon>Polymorphobacter</taxon>
    </lineage>
</organism>
<dbReference type="AlphaFoldDB" id="A0A841L135"/>
<keyword evidence="1" id="KW-1133">Transmembrane helix</keyword>
<dbReference type="PANTHER" id="PTHR31876">
    <property type="entry name" value="COV-LIKE PROTEIN 1"/>
    <property type="match status" value="1"/>
</dbReference>
<reference evidence="2 3" key="1">
    <citation type="submission" date="2020-08" db="EMBL/GenBank/DDBJ databases">
        <title>Genomic Encyclopedia of Type Strains, Phase IV (KMG-IV): sequencing the most valuable type-strain genomes for metagenomic binning, comparative biology and taxonomic classification.</title>
        <authorList>
            <person name="Goeker M."/>
        </authorList>
    </citation>
    <scope>NUCLEOTIDE SEQUENCE [LARGE SCALE GENOMIC DNA]</scope>
    <source>
        <strain evidence="2 3">DSM 102189</strain>
    </source>
</reference>
<dbReference type="Proteomes" id="UP000538147">
    <property type="component" value="Unassembled WGS sequence"/>
</dbReference>
<dbReference type="Pfam" id="PF04367">
    <property type="entry name" value="DUF502"/>
    <property type="match status" value="1"/>
</dbReference>
<feature type="transmembrane region" description="Helical" evidence="1">
    <location>
        <begin position="12"/>
        <end position="32"/>
    </location>
</feature>
<feature type="transmembrane region" description="Helical" evidence="1">
    <location>
        <begin position="66"/>
        <end position="86"/>
    </location>
</feature>
<keyword evidence="1" id="KW-0812">Transmembrane</keyword>
<feature type="transmembrane region" description="Helical" evidence="1">
    <location>
        <begin position="39"/>
        <end position="60"/>
    </location>
</feature>
<evidence type="ECO:0000313" key="3">
    <source>
        <dbReference type="Proteomes" id="UP000538147"/>
    </source>
</evidence>
<proteinExistence type="predicted"/>
<dbReference type="RefSeq" id="WP_184194982.1">
    <property type="nucleotide sequence ID" value="NZ_JACIIV010000003.1"/>
</dbReference>
<gene>
    <name evidence="2" type="ORF">FHS79_000541</name>
</gene>
<keyword evidence="3" id="KW-1185">Reference proteome</keyword>
<keyword evidence="1" id="KW-0472">Membrane</keyword>
<accession>A0A841L135</accession>
<name>A0A841L135_9SPHN</name>
<sequence>MHGPQSLTSRIIGPFLTGLVFLAPVLITIILIQWVAGYVVALLGPDTLIGGLFASSGMLFTRIPQLAFVFGLGLALAIIWVFGLLVQSRAASLQSRFDRLLGRLPIVGGVYRPLAQIVRMVGKAPSGELQGMAVALIRFGPEVEIMGLLATPQIYDLGQGPQHLVMLPTAPVPIGGALMFVSVDAVRLIPQLGVDDMAKFYVSMGTIAPAGLGQVMP</sequence>